<protein>
    <recommendedName>
        <fullName evidence="3">Helix-turn-helix domain-containing protein</fullName>
    </recommendedName>
</protein>
<sequence>MKKVQGVKSLLRYLEAADYPMTEERVQEYMAQRKIPHNQSYGDTIFFDLSHIDWWIAEQRKLENKNN</sequence>
<gene>
    <name evidence="1" type="ORF">QWY13_01435</name>
</gene>
<proteinExistence type="predicted"/>
<accession>A0ABT8N8B8</accession>
<keyword evidence="2" id="KW-1185">Reference proteome</keyword>
<dbReference type="EMBL" id="JAUJWU010000001">
    <property type="protein sequence ID" value="MDN7244136.1"/>
    <property type="molecule type" value="Genomic_DNA"/>
</dbReference>
<evidence type="ECO:0008006" key="3">
    <source>
        <dbReference type="Google" id="ProtNLM"/>
    </source>
</evidence>
<dbReference type="Proteomes" id="UP001172142">
    <property type="component" value="Unassembled WGS sequence"/>
</dbReference>
<reference evidence="1 2" key="1">
    <citation type="submission" date="2023-07" db="EMBL/GenBank/DDBJ databases">
        <title>Novel species in genus Planococcus.</title>
        <authorList>
            <person name="Ning S."/>
        </authorList>
    </citation>
    <scope>NUCLEOTIDE SEQUENCE [LARGE SCALE GENOMIC DNA]</scope>
    <source>
        <strain evidence="1 2">N017</strain>
    </source>
</reference>
<comment type="caution">
    <text evidence="1">The sequence shown here is derived from an EMBL/GenBank/DDBJ whole genome shotgun (WGS) entry which is preliminary data.</text>
</comment>
<name>A0ABT8N8B8_9BACL</name>
<organism evidence="1 2">
    <name type="scientific">Planococcus shenhongbingii</name>
    <dbReference type="NCBI Taxonomy" id="3058398"/>
    <lineage>
        <taxon>Bacteria</taxon>
        <taxon>Bacillati</taxon>
        <taxon>Bacillota</taxon>
        <taxon>Bacilli</taxon>
        <taxon>Bacillales</taxon>
        <taxon>Caryophanaceae</taxon>
        <taxon>Planococcus</taxon>
    </lineage>
</organism>
<evidence type="ECO:0000313" key="1">
    <source>
        <dbReference type="EMBL" id="MDN7244136.1"/>
    </source>
</evidence>
<dbReference type="RefSeq" id="WP_300989548.1">
    <property type="nucleotide sequence ID" value="NZ_CP129235.1"/>
</dbReference>
<evidence type="ECO:0000313" key="2">
    <source>
        <dbReference type="Proteomes" id="UP001172142"/>
    </source>
</evidence>